<feature type="region of interest" description="Disordered" evidence="1">
    <location>
        <begin position="47"/>
        <end position="69"/>
    </location>
</feature>
<keyword evidence="2" id="KW-0472">Membrane</keyword>
<dbReference type="Proteomes" id="UP000219435">
    <property type="component" value="Unassembled WGS sequence"/>
</dbReference>
<feature type="transmembrane region" description="Helical" evidence="2">
    <location>
        <begin position="164"/>
        <end position="184"/>
    </location>
</feature>
<evidence type="ECO:0000256" key="1">
    <source>
        <dbReference type="SAM" id="MobiDB-lite"/>
    </source>
</evidence>
<feature type="region of interest" description="Disordered" evidence="1">
    <location>
        <begin position="1"/>
        <end position="23"/>
    </location>
</feature>
<name>A0A285VE50_9ACTN</name>
<keyword evidence="4" id="KW-1185">Reference proteome</keyword>
<feature type="compositionally biased region" description="Basic and acidic residues" evidence="1">
    <location>
        <begin position="1"/>
        <end position="10"/>
    </location>
</feature>
<dbReference type="RefSeq" id="WP_245852972.1">
    <property type="nucleotide sequence ID" value="NZ_OBQI01000005.1"/>
</dbReference>
<reference evidence="4" key="1">
    <citation type="submission" date="2017-08" db="EMBL/GenBank/DDBJ databases">
        <authorList>
            <person name="Varghese N."/>
            <person name="Submissions S."/>
        </authorList>
    </citation>
    <scope>NUCLEOTIDE SEQUENCE [LARGE SCALE GENOMIC DNA]</scope>
    <source>
        <strain evidence="4">DSM 4725</strain>
    </source>
</reference>
<organism evidence="3 4">
    <name type="scientific">Blastococcus aggregatus</name>
    <dbReference type="NCBI Taxonomy" id="38502"/>
    <lineage>
        <taxon>Bacteria</taxon>
        <taxon>Bacillati</taxon>
        <taxon>Actinomycetota</taxon>
        <taxon>Actinomycetes</taxon>
        <taxon>Geodermatophilales</taxon>
        <taxon>Geodermatophilaceae</taxon>
        <taxon>Blastococcus</taxon>
    </lineage>
</organism>
<accession>A0A285VE50</accession>
<feature type="region of interest" description="Disordered" evidence="1">
    <location>
        <begin position="121"/>
        <end position="141"/>
    </location>
</feature>
<evidence type="ECO:0000256" key="2">
    <source>
        <dbReference type="SAM" id="Phobius"/>
    </source>
</evidence>
<proteinExistence type="predicted"/>
<dbReference type="EMBL" id="OBQI01000005">
    <property type="protein sequence ID" value="SOC50761.1"/>
    <property type="molecule type" value="Genomic_DNA"/>
</dbReference>
<keyword evidence="2" id="KW-1133">Transmembrane helix</keyword>
<gene>
    <name evidence="3" type="ORF">SAMN05660748_3520</name>
</gene>
<protein>
    <submittedName>
        <fullName evidence="3">Uncharacterized protein</fullName>
    </submittedName>
</protein>
<feature type="compositionally biased region" description="Basic and acidic residues" evidence="1">
    <location>
        <begin position="81"/>
        <end position="93"/>
    </location>
</feature>
<feature type="region of interest" description="Disordered" evidence="1">
    <location>
        <begin position="81"/>
        <end position="102"/>
    </location>
</feature>
<sequence>MTGGRGRRDNGLQATSWSPLRDVDPRVGEHLLDLLEAAGIAAYLDPSADVGPYTREVSLPSPPSDRLFVDRGRTSEARALVDQHADEHPRRSAEPAPAHADLDEDAEWSRIVAAFEAEHGSAAVTERPSDAPPPPPHEVSVLDLPEEHFEPPPPPPVPVLAPHALYAGLLVLLGLVLIATPGTLRLSADLGLVLGVAAIAGGAAMLVSRMRDHSENDGDDGAVV</sequence>
<dbReference type="AlphaFoldDB" id="A0A285VE50"/>
<feature type="transmembrane region" description="Helical" evidence="2">
    <location>
        <begin position="190"/>
        <end position="207"/>
    </location>
</feature>
<evidence type="ECO:0000313" key="3">
    <source>
        <dbReference type="EMBL" id="SOC50761.1"/>
    </source>
</evidence>
<keyword evidence="2" id="KW-0812">Transmembrane</keyword>
<evidence type="ECO:0000313" key="4">
    <source>
        <dbReference type="Proteomes" id="UP000219435"/>
    </source>
</evidence>